<evidence type="ECO:0000313" key="3">
    <source>
        <dbReference type="Proteomes" id="UP001189429"/>
    </source>
</evidence>
<dbReference type="SUPFAM" id="SSF54928">
    <property type="entry name" value="RNA-binding domain, RBD"/>
    <property type="match status" value="1"/>
</dbReference>
<evidence type="ECO:0000256" key="1">
    <source>
        <dbReference type="SAM" id="MobiDB-lite"/>
    </source>
</evidence>
<evidence type="ECO:0008006" key="4">
    <source>
        <dbReference type="Google" id="ProtNLM"/>
    </source>
</evidence>
<accession>A0ABN9W4L4</accession>
<proteinExistence type="predicted"/>
<organism evidence="2 3">
    <name type="scientific">Prorocentrum cordatum</name>
    <dbReference type="NCBI Taxonomy" id="2364126"/>
    <lineage>
        <taxon>Eukaryota</taxon>
        <taxon>Sar</taxon>
        <taxon>Alveolata</taxon>
        <taxon>Dinophyceae</taxon>
        <taxon>Prorocentrales</taxon>
        <taxon>Prorocentraceae</taxon>
        <taxon>Prorocentrum</taxon>
    </lineage>
</organism>
<feature type="non-terminal residue" evidence="2">
    <location>
        <position position="1"/>
    </location>
</feature>
<feature type="region of interest" description="Disordered" evidence="1">
    <location>
        <begin position="100"/>
        <end position="150"/>
    </location>
</feature>
<feature type="compositionally biased region" description="Low complexity" evidence="1">
    <location>
        <begin position="100"/>
        <end position="115"/>
    </location>
</feature>
<sequence>DGLLTAYGTVADMPCDFASSKSKGYAFVNFMSPTVARCFKRMWHGTERFPNYPDSRALYVTAAHIQGYEANITIANKTVGIRNPNYRRVVFSQRATPAASPESAFPAAPSQSSGSTERAAPQGPQLRPPGTVSVRADAGPQSSAMDPSVQQQLAPGVCSAMSWPLDFCQQAGRAPLSTCAPGL</sequence>
<dbReference type="InterPro" id="IPR035979">
    <property type="entry name" value="RBD_domain_sf"/>
</dbReference>
<keyword evidence="3" id="KW-1185">Reference proteome</keyword>
<evidence type="ECO:0000313" key="2">
    <source>
        <dbReference type="EMBL" id="CAK0879868.1"/>
    </source>
</evidence>
<reference evidence="2" key="1">
    <citation type="submission" date="2023-10" db="EMBL/GenBank/DDBJ databases">
        <authorList>
            <person name="Chen Y."/>
            <person name="Shah S."/>
            <person name="Dougan E. K."/>
            <person name="Thang M."/>
            <person name="Chan C."/>
        </authorList>
    </citation>
    <scope>NUCLEOTIDE SEQUENCE [LARGE SCALE GENOMIC DNA]</scope>
</reference>
<comment type="caution">
    <text evidence="2">The sequence shown here is derived from an EMBL/GenBank/DDBJ whole genome shotgun (WGS) entry which is preliminary data.</text>
</comment>
<protein>
    <recommendedName>
        <fullName evidence="4">Mei2-like C-terminal RNA recognition motif domain-containing protein</fullName>
    </recommendedName>
</protein>
<dbReference type="Proteomes" id="UP001189429">
    <property type="component" value="Unassembled WGS sequence"/>
</dbReference>
<feature type="compositionally biased region" description="Polar residues" evidence="1">
    <location>
        <begin position="140"/>
        <end position="150"/>
    </location>
</feature>
<gene>
    <name evidence="2" type="ORF">PCOR1329_LOCUS63179</name>
</gene>
<name>A0ABN9W4L4_9DINO</name>
<dbReference type="EMBL" id="CAUYUJ010018010">
    <property type="protein sequence ID" value="CAK0879868.1"/>
    <property type="molecule type" value="Genomic_DNA"/>
</dbReference>